<accession>A0A9P6CE58</accession>
<keyword evidence="2" id="KW-1185">Reference proteome</keyword>
<organism evidence="1 2">
    <name type="scientific">Collybia nuda</name>
    <dbReference type="NCBI Taxonomy" id="64659"/>
    <lineage>
        <taxon>Eukaryota</taxon>
        <taxon>Fungi</taxon>
        <taxon>Dikarya</taxon>
        <taxon>Basidiomycota</taxon>
        <taxon>Agaricomycotina</taxon>
        <taxon>Agaricomycetes</taxon>
        <taxon>Agaricomycetidae</taxon>
        <taxon>Agaricales</taxon>
        <taxon>Tricholomatineae</taxon>
        <taxon>Clitocybaceae</taxon>
        <taxon>Collybia</taxon>
    </lineage>
</organism>
<evidence type="ECO:0000313" key="1">
    <source>
        <dbReference type="EMBL" id="KAF9457704.1"/>
    </source>
</evidence>
<proteinExistence type="predicted"/>
<dbReference type="AlphaFoldDB" id="A0A9P6CE58"/>
<gene>
    <name evidence="1" type="ORF">BDZ94DRAFT_1301712</name>
</gene>
<dbReference type="Gene3D" id="1.20.1280.50">
    <property type="match status" value="1"/>
</dbReference>
<comment type="caution">
    <text evidence="1">The sequence shown here is derived from an EMBL/GenBank/DDBJ whole genome shotgun (WGS) entry which is preliminary data.</text>
</comment>
<protein>
    <recommendedName>
        <fullName evidence="3">F-box domain-containing protein</fullName>
    </recommendedName>
</protein>
<dbReference type="EMBL" id="MU150361">
    <property type="protein sequence ID" value="KAF9457704.1"/>
    <property type="molecule type" value="Genomic_DNA"/>
</dbReference>
<evidence type="ECO:0000313" key="2">
    <source>
        <dbReference type="Proteomes" id="UP000807353"/>
    </source>
</evidence>
<dbReference type="OrthoDB" id="3193283at2759"/>
<dbReference type="SUPFAM" id="SSF52058">
    <property type="entry name" value="L domain-like"/>
    <property type="match status" value="1"/>
</dbReference>
<reference evidence="1" key="1">
    <citation type="submission" date="2020-11" db="EMBL/GenBank/DDBJ databases">
        <authorList>
            <consortium name="DOE Joint Genome Institute"/>
            <person name="Ahrendt S."/>
            <person name="Riley R."/>
            <person name="Andreopoulos W."/>
            <person name="Labutti K."/>
            <person name="Pangilinan J."/>
            <person name="Ruiz-Duenas F.J."/>
            <person name="Barrasa J.M."/>
            <person name="Sanchez-Garcia M."/>
            <person name="Camarero S."/>
            <person name="Miyauchi S."/>
            <person name="Serrano A."/>
            <person name="Linde D."/>
            <person name="Babiker R."/>
            <person name="Drula E."/>
            <person name="Ayuso-Fernandez I."/>
            <person name="Pacheco R."/>
            <person name="Padilla G."/>
            <person name="Ferreira P."/>
            <person name="Barriuso J."/>
            <person name="Kellner H."/>
            <person name="Castanera R."/>
            <person name="Alfaro M."/>
            <person name="Ramirez L."/>
            <person name="Pisabarro A.G."/>
            <person name="Kuo A."/>
            <person name="Tritt A."/>
            <person name="Lipzen A."/>
            <person name="He G."/>
            <person name="Yan M."/>
            <person name="Ng V."/>
            <person name="Cullen D."/>
            <person name="Martin F."/>
            <person name="Rosso M.-N."/>
            <person name="Henrissat B."/>
            <person name="Hibbett D."/>
            <person name="Martinez A.T."/>
            <person name="Grigoriev I.V."/>
        </authorList>
    </citation>
    <scope>NUCLEOTIDE SEQUENCE</scope>
    <source>
        <strain evidence="1">CBS 247.69</strain>
    </source>
</reference>
<dbReference type="Proteomes" id="UP000807353">
    <property type="component" value="Unassembled WGS sequence"/>
</dbReference>
<name>A0A9P6CE58_9AGAR</name>
<evidence type="ECO:0008006" key="3">
    <source>
        <dbReference type="Google" id="ProtNLM"/>
    </source>
</evidence>
<sequence>MGHRDDSLTEHLLELERSSQKPTNTENAYLRTHIAIINAERRQVEMRLAMFLSRGPQRTNCRSIPSKEEEDDAHISPELFGTEAYQLKVTFALLLAERSYLTRQLGRCHSALAPYSKLPPELVREIILLCLPEKFHSLPLWLGTMDFRLKITQVCMTWRRVAFSMPELWQIYLSNSDHSYKSSISLAKAWFLQSSASNLGLKILGSWRNSIFPKVNLVLFFDAIFSNLVVPFASRFKTLGSLVVNKLQWELLFTLPLDNLITLSLNFQRLGESSESRQLLTVPSLREIQFINMPSIKILSAFPLDQLTSMTLTGSITTGNLQEVLEQCSMLQACDLREISGSSLTPLDFEKTITLENLTSLCITFTSAKYLGWLSVFRTPRLVSLVLSALPATLRSLEAFVGYISRVSNTLRRFQIIEISKDRIYGLDIPSVEPTLRAMPSITDLFLPEAYAICLPTLERIGMGELIPNIERIEFTGMGPVATVVDLLIPPQSNRPPRLKTVRIYSLMFGLGLDPPRVQDLRREGLDIRLETLW</sequence>